<dbReference type="PANTHER" id="PTHR21433:SF0">
    <property type="entry name" value="TRANSMEMBRANE PROTEIN 120 HOMOLOG"/>
    <property type="match status" value="1"/>
</dbReference>
<feature type="transmembrane region" description="Helical" evidence="7">
    <location>
        <begin position="154"/>
        <end position="172"/>
    </location>
</feature>
<accession>A0A9P0B6N2</accession>
<evidence type="ECO:0000256" key="7">
    <source>
        <dbReference type="SAM" id="Phobius"/>
    </source>
</evidence>
<dbReference type="InterPro" id="IPR012926">
    <property type="entry name" value="TMEM120A/B"/>
</dbReference>
<evidence type="ECO:0000256" key="3">
    <source>
        <dbReference type="ARBA" id="ARBA00022692"/>
    </source>
</evidence>
<feature type="transmembrane region" description="Helical" evidence="7">
    <location>
        <begin position="212"/>
        <end position="229"/>
    </location>
</feature>
<dbReference type="PANTHER" id="PTHR21433">
    <property type="entry name" value="TRANSMEMBRANE PROTEIN INDUCED BY TUMOR NECROSIS FACTOR ALPHA"/>
    <property type="match status" value="1"/>
</dbReference>
<organism evidence="8 9">
    <name type="scientific">Brassicogethes aeneus</name>
    <name type="common">Rape pollen beetle</name>
    <name type="synonym">Meligethes aeneus</name>
    <dbReference type="NCBI Taxonomy" id="1431903"/>
    <lineage>
        <taxon>Eukaryota</taxon>
        <taxon>Metazoa</taxon>
        <taxon>Ecdysozoa</taxon>
        <taxon>Arthropoda</taxon>
        <taxon>Hexapoda</taxon>
        <taxon>Insecta</taxon>
        <taxon>Pterygota</taxon>
        <taxon>Neoptera</taxon>
        <taxon>Endopterygota</taxon>
        <taxon>Coleoptera</taxon>
        <taxon>Polyphaga</taxon>
        <taxon>Cucujiformia</taxon>
        <taxon>Nitidulidae</taxon>
        <taxon>Meligethinae</taxon>
        <taxon>Brassicogethes</taxon>
    </lineage>
</organism>
<comment type="subcellular location">
    <subcellularLocation>
        <location evidence="1">Membrane</location>
        <topology evidence="1">Multi-pass membrane protein</topology>
    </subcellularLocation>
</comment>
<dbReference type="GO" id="GO:0016020">
    <property type="term" value="C:membrane"/>
    <property type="evidence" value="ECO:0007669"/>
    <property type="project" value="UniProtKB-SubCell"/>
</dbReference>
<reference evidence="8" key="1">
    <citation type="submission" date="2021-12" db="EMBL/GenBank/DDBJ databases">
        <authorList>
            <person name="King R."/>
        </authorList>
    </citation>
    <scope>NUCLEOTIDE SEQUENCE</scope>
</reference>
<proteinExistence type="inferred from homology"/>
<keyword evidence="3 7" id="KW-0812">Transmembrane</keyword>
<evidence type="ECO:0000313" key="9">
    <source>
        <dbReference type="Proteomes" id="UP001154078"/>
    </source>
</evidence>
<dbReference type="Proteomes" id="UP001154078">
    <property type="component" value="Chromosome 4"/>
</dbReference>
<comment type="similarity">
    <text evidence="2">Belongs to the TMEM120 family.</text>
</comment>
<evidence type="ECO:0008006" key="10">
    <source>
        <dbReference type="Google" id="ProtNLM"/>
    </source>
</evidence>
<keyword evidence="6" id="KW-0175">Coiled coil</keyword>
<evidence type="ECO:0000313" key="8">
    <source>
        <dbReference type="EMBL" id="CAH0556029.1"/>
    </source>
</evidence>
<feature type="transmembrane region" description="Helical" evidence="7">
    <location>
        <begin position="184"/>
        <end position="200"/>
    </location>
</feature>
<evidence type="ECO:0000256" key="6">
    <source>
        <dbReference type="SAM" id="Coils"/>
    </source>
</evidence>
<dbReference type="Pfam" id="PF07851">
    <property type="entry name" value="TMEM120A-B"/>
    <property type="match status" value="1"/>
</dbReference>
<feature type="transmembrane region" description="Helical" evidence="7">
    <location>
        <begin position="266"/>
        <end position="286"/>
    </location>
</feature>
<feature type="transmembrane region" description="Helical" evidence="7">
    <location>
        <begin position="298"/>
        <end position="320"/>
    </location>
</feature>
<protein>
    <recommendedName>
        <fullName evidence="10">Transmembrane protein 120 homolog</fullName>
    </recommendedName>
</protein>
<name>A0A9P0B6N2_BRAAE</name>
<evidence type="ECO:0000256" key="1">
    <source>
        <dbReference type="ARBA" id="ARBA00004141"/>
    </source>
</evidence>
<dbReference type="OrthoDB" id="2015098at2759"/>
<evidence type="ECO:0000256" key="5">
    <source>
        <dbReference type="ARBA" id="ARBA00023136"/>
    </source>
</evidence>
<dbReference type="AlphaFoldDB" id="A0A9P0B6N2"/>
<gene>
    <name evidence="8" type="ORF">MELIAE_LOCUS7237</name>
</gene>
<evidence type="ECO:0000256" key="2">
    <source>
        <dbReference type="ARBA" id="ARBA00009700"/>
    </source>
</evidence>
<feature type="transmembrane region" description="Helical" evidence="7">
    <location>
        <begin position="130"/>
        <end position="148"/>
    </location>
</feature>
<sequence length="361" mass="42941">MAESVFEEWEELASEYKALEKQNEVYLGKLSELNNLQQNCLKQITHQRYRIGVLSKNLKDYERNNNSNDTKIQELKNDMLKREEDLQNIETTLPRLGATYLRVILGNVDVSFLNKEAKLRYKDDFEEFKLISHIACFIVILINLQVYFRPLELLYFFFLVWYYCTLTVRETILKVNGSKIRGWWRVHHLFSIALSAILLTWPSDQIWLTFRYQFYCYNIYVCLVQYLLFQYQKGQLYRLKALGKRDNTMDITIEGFHKWMWRGLSFLLPFLFIAYFIQLANAFRLINLCRYYDFTWHVPAIIVLFIVLFIGNTATTIMVVPDKLKKKMVNQYRLKLNVGGIAKISSFTNLTRMAQDNSNGK</sequence>
<keyword evidence="9" id="KW-1185">Reference proteome</keyword>
<dbReference type="EMBL" id="OV121135">
    <property type="protein sequence ID" value="CAH0556029.1"/>
    <property type="molecule type" value="Genomic_DNA"/>
</dbReference>
<evidence type="ECO:0000256" key="4">
    <source>
        <dbReference type="ARBA" id="ARBA00022989"/>
    </source>
</evidence>
<feature type="coiled-coil region" evidence="6">
    <location>
        <begin position="2"/>
        <end position="92"/>
    </location>
</feature>
<keyword evidence="5 7" id="KW-0472">Membrane</keyword>
<keyword evidence="4 7" id="KW-1133">Transmembrane helix</keyword>